<organism evidence="2 3">
    <name type="scientific">Moritella marina ATCC 15381</name>
    <dbReference type="NCBI Taxonomy" id="1202962"/>
    <lineage>
        <taxon>Bacteria</taxon>
        <taxon>Pseudomonadati</taxon>
        <taxon>Pseudomonadota</taxon>
        <taxon>Gammaproteobacteria</taxon>
        <taxon>Alteromonadales</taxon>
        <taxon>Moritellaceae</taxon>
        <taxon>Moritella</taxon>
    </lineage>
</organism>
<feature type="chain" id="PRO_5023806773" evidence="1">
    <location>
        <begin position="25"/>
        <end position="72"/>
    </location>
</feature>
<dbReference type="EMBL" id="CP044398">
    <property type="protein sequence ID" value="QFI36326.1"/>
    <property type="molecule type" value="Genomic_DNA"/>
</dbReference>
<sequence length="72" mass="8069">MKKRIKSILRITTASALLTLLTFAAIPTPAGPSYLTGYIELFETHRETNAEMEFMHANYCDTASKHFACQSD</sequence>
<evidence type="ECO:0000256" key="1">
    <source>
        <dbReference type="SAM" id="SignalP"/>
    </source>
</evidence>
<proteinExistence type="predicted"/>
<reference evidence="2 3" key="1">
    <citation type="submission" date="2019-09" db="EMBL/GenBank/DDBJ databases">
        <title>Hybrid Assembly of the complete Genome of the Deep-Sea Bacterium Moritella marina from long Nanopore and Illumina reads.</title>
        <authorList>
            <person name="Magin S."/>
            <person name="Georgoulis A."/>
            <person name="Papadimitriou K."/>
            <person name="Iliakis G."/>
            <person name="Vorgias C.E."/>
        </authorList>
    </citation>
    <scope>NUCLEOTIDE SEQUENCE [LARGE SCALE GENOMIC DNA]</scope>
    <source>
        <strain evidence="2 3">MP-1</strain>
        <plasmid evidence="2 3">unnamed1</plasmid>
    </source>
</reference>
<evidence type="ECO:0000313" key="3">
    <source>
        <dbReference type="Proteomes" id="UP000327424"/>
    </source>
</evidence>
<feature type="signal peptide" evidence="1">
    <location>
        <begin position="1"/>
        <end position="24"/>
    </location>
</feature>
<gene>
    <name evidence="2" type="ORF">FR932_00095</name>
</gene>
<dbReference type="RefSeq" id="WP_151676813.1">
    <property type="nucleotide sequence ID" value="NZ_ALOE01000043.1"/>
</dbReference>
<name>A0A5J6WEW5_MORMI</name>
<keyword evidence="2" id="KW-0614">Plasmid</keyword>
<dbReference type="AlphaFoldDB" id="A0A5J6WEW5"/>
<accession>A0A5J6WEW5</accession>
<protein>
    <submittedName>
        <fullName evidence="2">Uncharacterized protein</fullName>
    </submittedName>
</protein>
<geneLocation type="plasmid" evidence="2 3">
    <name>unnamed1</name>
</geneLocation>
<dbReference type="Proteomes" id="UP000327424">
    <property type="component" value="Plasmid unnamed1"/>
</dbReference>
<evidence type="ECO:0000313" key="2">
    <source>
        <dbReference type="EMBL" id="QFI36326.1"/>
    </source>
</evidence>
<keyword evidence="1" id="KW-0732">Signal</keyword>
<dbReference type="KEGG" id="mmaa:FR932_00095"/>
<keyword evidence="3" id="KW-1185">Reference proteome</keyword>